<dbReference type="PANTHER" id="PTHR12459:SF15">
    <property type="entry name" value="TRANSMEMBRANE PROTEIN 135"/>
    <property type="match status" value="1"/>
</dbReference>
<dbReference type="VEuPathDB" id="TriTrypDB:TcCLB.511277.260"/>
<comment type="caution">
    <text evidence="2">The sequence shown here is derived from an EMBL/GenBank/DDBJ whole genome shotgun (WGS) entry which is preliminary data.</text>
</comment>
<dbReference type="VEuPathDB" id="TriTrypDB:Tc_MARK_4890"/>
<dbReference type="VEuPathDB" id="TriTrypDB:TCDM_02346"/>
<dbReference type="AlphaFoldDB" id="A0A2V2VYU6"/>
<dbReference type="VEuPathDB" id="TriTrypDB:C3747_2g96"/>
<dbReference type="VEuPathDB" id="TriTrypDB:TcCL_NonESM01256"/>
<dbReference type="VEuPathDB" id="TriTrypDB:C4B63_4g321"/>
<dbReference type="InterPro" id="IPR026749">
    <property type="entry name" value="Tmem135"/>
</dbReference>
<dbReference type="VEuPathDB" id="TriTrypDB:TCSYLVIO_006180"/>
<dbReference type="VEuPathDB" id="TriTrypDB:ECC02_001154"/>
<feature type="transmembrane region" description="Helical" evidence="1">
    <location>
        <begin position="293"/>
        <end position="313"/>
    </location>
</feature>
<dbReference type="VEuPathDB" id="TriTrypDB:TcBrA4_0084350"/>
<name>A0A2V2VYU6_TRYCR</name>
<keyword evidence="1" id="KW-0472">Membrane</keyword>
<organism evidence="2 3">
    <name type="scientific">Trypanosoma cruzi</name>
    <dbReference type="NCBI Taxonomy" id="5693"/>
    <lineage>
        <taxon>Eukaryota</taxon>
        <taxon>Discoba</taxon>
        <taxon>Euglenozoa</taxon>
        <taxon>Kinetoplastea</taxon>
        <taxon>Metakinetoplastina</taxon>
        <taxon>Trypanosomatida</taxon>
        <taxon>Trypanosomatidae</taxon>
        <taxon>Trypanosoma</taxon>
        <taxon>Schizotrypanum</taxon>
    </lineage>
</organism>
<dbReference type="PANTHER" id="PTHR12459">
    <property type="entry name" value="TRANSMEMBRANE PROTEIN 135-RELATED"/>
    <property type="match status" value="1"/>
</dbReference>
<dbReference type="VEuPathDB" id="TriTrypDB:TcG_09808"/>
<evidence type="ECO:0008006" key="4">
    <source>
        <dbReference type="Google" id="ProtNLM"/>
    </source>
</evidence>
<dbReference type="Proteomes" id="UP000246121">
    <property type="component" value="Unassembled WGS sequence"/>
</dbReference>
<dbReference type="VEuPathDB" id="TriTrypDB:BCY84_18728"/>
<feature type="transmembrane region" description="Helical" evidence="1">
    <location>
        <begin position="382"/>
        <end position="400"/>
    </location>
</feature>
<keyword evidence="1" id="KW-1133">Transmembrane helix</keyword>
<evidence type="ECO:0000256" key="1">
    <source>
        <dbReference type="SAM" id="Phobius"/>
    </source>
</evidence>
<reference evidence="2 3" key="1">
    <citation type="journal article" date="2018" name="Microb. Genom.">
        <title>Expanding an expanded genome: long-read sequencing of Trypanosoma cruzi.</title>
        <authorList>
            <person name="Berna L."/>
            <person name="Rodriguez M."/>
            <person name="Chiribao M.L."/>
            <person name="Parodi-Talice A."/>
            <person name="Pita S."/>
            <person name="Rijo G."/>
            <person name="Alvarez-Valin F."/>
            <person name="Robello C."/>
        </authorList>
    </citation>
    <scope>NUCLEOTIDE SEQUENCE [LARGE SCALE GENOMIC DNA]</scope>
    <source>
        <strain evidence="2 3">Dm28c</strain>
    </source>
</reference>
<sequence length="436" mass="49386">MSASLSEYHVISGKGDRLFSKGLLRRTTVAALQNALCAAVGRILIGILKRIGKVGLHSTVFKQILKEFFSLDPLKWASIFAGLACFPLLKQIILKLGRCCRITEKVAAAISGSVCAVPVLVMNKETRTDLCLYIFVRALNSFAVRHIIPLLPESLQQFQYYDILVMCLSASQILYSVVFAPFSLPPSYQQFLSKASMLDNRLVRGHAGLARYQLTPELVELCIERGVKIPQSPREHFRIGCMLTHPGMTCNQFFISFIGRNMIQVGLPLYIPLKLGAILLYQRKELRRRPFKLIQKTFFSVLSSALFLALYSASTVRFACVFAQWNIRGGVFFAFFCSVAGIATLLEPKGKRMDLALYCLMHALRSFVMTQHRLGWIPYPKHILVCLLYMFSVGYLIFQFDQEPDKLNPRLRAFFSKLLPVEEEEKAEGIVNRMEE</sequence>
<protein>
    <recommendedName>
        <fullName evidence="4">Transmembrane protein 135 N-terminal domain-containing protein</fullName>
    </recommendedName>
</protein>
<keyword evidence="1" id="KW-0812">Transmembrane</keyword>
<evidence type="ECO:0000313" key="3">
    <source>
        <dbReference type="Proteomes" id="UP000246121"/>
    </source>
</evidence>
<dbReference type="EMBL" id="PRFA01000004">
    <property type="protein sequence ID" value="PWV01560.1"/>
    <property type="molecule type" value="Genomic_DNA"/>
</dbReference>
<gene>
    <name evidence="2" type="ORF">C4B63_4g321</name>
</gene>
<evidence type="ECO:0000313" key="2">
    <source>
        <dbReference type="EMBL" id="PWV01560.1"/>
    </source>
</evidence>
<proteinExistence type="predicted"/>
<feature type="transmembrane region" description="Helical" evidence="1">
    <location>
        <begin position="325"/>
        <end position="346"/>
    </location>
</feature>
<accession>A0A2V2VYU6</accession>